<protein>
    <submittedName>
        <fullName evidence="1">Uncharacterized protein</fullName>
    </submittedName>
</protein>
<gene>
    <name evidence="1" type="ORF">MENTE1834_LOCUS39883</name>
</gene>
<evidence type="ECO:0000313" key="2">
    <source>
        <dbReference type="Proteomes" id="UP001497535"/>
    </source>
</evidence>
<accession>A0ACB1ALA2</accession>
<reference evidence="1" key="1">
    <citation type="submission" date="2023-11" db="EMBL/GenBank/DDBJ databases">
        <authorList>
            <person name="Poullet M."/>
        </authorList>
    </citation>
    <scope>NUCLEOTIDE SEQUENCE</scope>
    <source>
        <strain evidence="1">E1834</strain>
    </source>
</reference>
<proteinExistence type="predicted"/>
<sequence>MNHLPGLLETEPSVCSCLCGKDHIRVLNEQEKENFDLPTTVSTDSNKKSDQKVFFIFLSFLREFNLFYEEGRLKERHLAILLPPPLYGVRLDY</sequence>
<dbReference type="Proteomes" id="UP001497535">
    <property type="component" value="Unassembled WGS sequence"/>
</dbReference>
<dbReference type="EMBL" id="CAVMJV010000091">
    <property type="protein sequence ID" value="CAK5092013.1"/>
    <property type="molecule type" value="Genomic_DNA"/>
</dbReference>
<name>A0ACB1ALA2_MELEN</name>
<comment type="caution">
    <text evidence="1">The sequence shown here is derived from an EMBL/GenBank/DDBJ whole genome shotgun (WGS) entry which is preliminary data.</text>
</comment>
<organism evidence="1 2">
    <name type="scientific">Meloidogyne enterolobii</name>
    <name type="common">Root-knot nematode worm</name>
    <name type="synonym">Meloidogyne mayaguensis</name>
    <dbReference type="NCBI Taxonomy" id="390850"/>
    <lineage>
        <taxon>Eukaryota</taxon>
        <taxon>Metazoa</taxon>
        <taxon>Ecdysozoa</taxon>
        <taxon>Nematoda</taxon>
        <taxon>Chromadorea</taxon>
        <taxon>Rhabditida</taxon>
        <taxon>Tylenchina</taxon>
        <taxon>Tylenchomorpha</taxon>
        <taxon>Tylenchoidea</taxon>
        <taxon>Meloidogynidae</taxon>
        <taxon>Meloidogyninae</taxon>
        <taxon>Meloidogyne</taxon>
    </lineage>
</organism>
<evidence type="ECO:0000313" key="1">
    <source>
        <dbReference type="EMBL" id="CAK5092013.1"/>
    </source>
</evidence>
<keyword evidence="2" id="KW-1185">Reference proteome</keyword>